<keyword evidence="7 11" id="KW-0547">Nucleotide-binding</keyword>
<organism evidence="13 14">
    <name type="scientific">Candidatus Alloenteromonas pullicola</name>
    <dbReference type="NCBI Taxonomy" id="2840784"/>
    <lineage>
        <taxon>Bacteria</taxon>
        <taxon>Bacillati</taxon>
        <taxon>Bacillota</taxon>
        <taxon>Bacillota incertae sedis</taxon>
        <taxon>Candidatus Alloenteromonas</taxon>
    </lineage>
</organism>
<proteinExistence type="inferred from homology"/>
<keyword evidence="6" id="KW-0677">Repeat</keyword>
<evidence type="ECO:0000256" key="10">
    <source>
        <dbReference type="ARBA" id="ARBA00023136"/>
    </source>
</evidence>
<gene>
    <name evidence="13" type="ORF">IAC52_00025</name>
</gene>
<dbReference type="AlphaFoldDB" id="A0A9D1S1V4"/>
<evidence type="ECO:0000256" key="3">
    <source>
        <dbReference type="ARBA" id="ARBA00022448"/>
    </source>
</evidence>
<dbReference type="InterPro" id="IPR003593">
    <property type="entry name" value="AAA+_ATPase"/>
</dbReference>
<reference evidence="13" key="2">
    <citation type="journal article" date="2021" name="PeerJ">
        <title>Extensive microbial diversity within the chicken gut microbiome revealed by metagenomics and culture.</title>
        <authorList>
            <person name="Gilroy R."/>
            <person name="Ravi A."/>
            <person name="Getino M."/>
            <person name="Pursley I."/>
            <person name="Horton D.L."/>
            <person name="Alikhan N.F."/>
            <person name="Baker D."/>
            <person name="Gharbi K."/>
            <person name="Hall N."/>
            <person name="Watson M."/>
            <person name="Adriaenssens E.M."/>
            <person name="Foster-Nyarko E."/>
            <person name="Jarju S."/>
            <person name="Secka A."/>
            <person name="Antonio M."/>
            <person name="Oren A."/>
            <person name="Chaudhuri R.R."/>
            <person name="La Ragione R."/>
            <person name="Hildebrand F."/>
            <person name="Pallen M.J."/>
        </authorList>
    </citation>
    <scope>NUCLEOTIDE SEQUENCE</scope>
    <source>
        <strain evidence="13">ChiGjej1B1-22543</strain>
    </source>
</reference>
<keyword evidence="9 11" id="KW-1278">Translocase</keyword>
<keyword evidence="3 11" id="KW-0813">Transport</keyword>
<dbReference type="SMART" id="SM00382">
    <property type="entry name" value="AAA"/>
    <property type="match status" value="2"/>
</dbReference>
<evidence type="ECO:0000256" key="4">
    <source>
        <dbReference type="ARBA" id="ARBA00022475"/>
    </source>
</evidence>
<dbReference type="EC" id="7.5.2.11" evidence="11"/>
<name>A0A9D1S1V4_9FIRM</name>
<dbReference type="GO" id="GO:0005524">
    <property type="term" value="F:ATP binding"/>
    <property type="evidence" value="ECO:0007669"/>
    <property type="project" value="UniProtKB-UniRule"/>
</dbReference>
<comment type="caution">
    <text evidence="13">The sequence shown here is derived from an EMBL/GenBank/DDBJ whole genome shotgun (WGS) entry which is preliminary data.</text>
</comment>
<dbReference type="PROSITE" id="PS50893">
    <property type="entry name" value="ABC_TRANSPORTER_2"/>
    <property type="match status" value="2"/>
</dbReference>
<dbReference type="PANTHER" id="PTHR43790:SF7">
    <property type="entry name" value="GALACTOSE_METHYL GALACTOSIDE IMPORT ATP-BINDING PROTEIN MGLA"/>
    <property type="match status" value="1"/>
</dbReference>
<sequence>MEKENIFEEEKDSEYLLQMIDICKSFPGVKALDHAQLRVRPGSVHSLMGENGAGKSTLMKCLFGLYTRDSGDVIFNGRSVTYHSTKEALEDGIAMVQQELNQAQKMTVMDNLWLGRYPMMAHMAIDSRKMYADTLNVFRTLGIDYIDPKQVISSLSVADRQMIEIAKAVSYNAKIVVFDEPTSSLSDEEIERLFKIINGLKKKGCGIIYISHKMDEILRISDEVTIMRDGKWVSTDKAKDLTMDQIIAKMVGRALTNRFPPKTNKPGKVSLEVKHLSSKYGNNAIHDVSFSVRKGEIFGLAGLVGSGRSELLETIFGVRAKLEGRVFLNGILVHNDNSMKAIKNGFALLTEERRLTGIFGSMDIKENATIANMDAYKGPFGLDNVAMVHDTNWVIDSMHVKTPSQKTKIRSLSGGNQQKVILGRWMLTKPDVLLLDEPTRGIDVGAKYEIYQLIIDMANQGKTIIMCSSEMPELLGICDRIGVMSGHRFAGIVERKDATQEKLMELSLKYM</sequence>
<dbReference type="InterPro" id="IPR003439">
    <property type="entry name" value="ABC_transporter-like_ATP-bd"/>
</dbReference>
<keyword evidence="5 11" id="KW-0762">Sugar transport</keyword>
<evidence type="ECO:0000256" key="6">
    <source>
        <dbReference type="ARBA" id="ARBA00022737"/>
    </source>
</evidence>
<dbReference type="CDD" id="cd03216">
    <property type="entry name" value="ABC_Carb_Monos_I"/>
    <property type="match status" value="1"/>
</dbReference>
<comment type="catalytic activity">
    <reaction evidence="11">
        <text>D-galactose(out) + ATP + H2O = D-galactose(in) + ADP + phosphate + H(+)</text>
        <dbReference type="Rhea" id="RHEA:60156"/>
        <dbReference type="ChEBI" id="CHEBI:4139"/>
        <dbReference type="ChEBI" id="CHEBI:15377"/>
        <dbReference type="ChEBI" id="CHEBI:15378"/>
        <dbReference type="ChEBI" id="CHEBI:30616"/>
        <dbReference type="ChEBI" id="CHEBI:43474"/>
        <dbReference type="ChEBI" id="CHEBI:456216"/>
        <dbReference type="EC" id="7.5.2.11"/>
    </reaction>
</comment>
<keyword evidence="8 11" id="KW-0067">ATP-binding</keyword>
<evidence type="ECO:0000256" key="2">
    <source>
        <dbReference type="ARBA" id="ARBA00004533"/>
    </source>
</evidence>
<dbReference type="InterPro" id="IPR017871">
    <property type="entry name" value="ABC_transporter-like_CS"/>
</dbReference>
<dbReference type="GO" id="GO:0005886">
    <property type="term" value="C:plasma membrane"/>
    <property type="evidence" value="ECO:0007669"/>
    <property type="project" value="UniProtKB-SubCell"/>
</dbReference>
<dbReference type="SUPFAM" id="SSF52540">
    <property type="entry name" value="P-loop containing nucleoside triphosphate hydrolases"/>
    <property type="match status" value="2"/>
</dbReference>
<keyword evidence="4 11" id="KW-1003">Cell membrane</keyword>
<dbReference type="GO" id="GO:0016887">
    <property type="term" value="F:ATP hydrolysis activity"/>
    <property type="evidence" value="ECO:0007669"/>
    <property type="project" value="InterPro"/>
</dbReference>
<evidence type="ECO:0000256" key="7">
    <source>
        <dbReference type="ARBA" id="ARBA00022741"/>
    </source>
</evidence>
<reference evidence="13" key="1">
    <citation type="submission" date="2020-10" db="EMBL/GenBank/DDBJ databases">
        <authorList>
            <person name="Gilroy R."/>
        </authorList>
    </citation>
    <scope>NUCLEOTIDE SEQUENCE</scope>
    <source>
        <strain evidence="13">ChiGjej1B1-22543</strain>
    </source>
</reference>
<dbReference type="PROSITE" id="PS00211">
    <property type="entry name" value="ABC_TRANSPORTER_1"/>
    <property type="match status" value="1"/>
</dbReference>
<comment type="subcellular location">
    <subcellularLocation>
        <location evidence="2">Cell inner membrane</location>
    </subcellularLocation>
    <subcellularLocation>
        <location evidence="1 11">Cell membrane</location>
        <topology evidence="1 11">Peripheral membrane protein</topology>
    </subcellularLocation>
</comment>
<dbReference type="GO" id="GO:0043211">
    <property type="term" value="F:ABC-type carbohydrate transporter activity"/>
    <property type="evidence" value="ECO:0007669"/>
    <property type="project" value="UniProtKB-UniRule"/>
</dbReference>
<evidence type="ECO:0000256" key="1">
    <source>
        <dbReference type="ARBA" id="ARBA00004202"/>
    </source>
</evidence>
<protein>
    <recommendedName>
        <fullName evidence="11">Ribose/galactose/methyl galactoside import ATP-binding protein</fullName>
        <ecNumber evidence="11">7.5.2.11</ecNumber>
    </recommendedName>
</protein>
<accession>A0A9D1S1V4</accession>
<dbReference type="GO" id="GO:0015749">
    <property type="term" value="P:monosaccharide transmembrane transport"/>
    <property type="evidence" value="ECO:0007669"/>
    <property type="project" value="UniProtKB-ARBA"/>
</dbReference>
<evidence type="ECO:0000256" key="9">
    <source>
        <dbReference type="ARBA" id="ARBA00022967"/>
    </source>
</evidence>
<dbReference type="Proteomes" id="UP000824070">
    <property type="component" value="Unassembled WGS sequence"/>
</dbReference>
<dbReference type="EMBL" id="DVMV01000001">
    <property type="protein sequence ID" value="HIU44675.1"/>
    <property type="molecule type" value="Genomic_DNA"/>
</dbReference>
<comment type="similarity">
    <text evidence="11">Belongs to the ABC transporter superfamily.</text>
</comment>
<feature type="domain" description="ABC transporter" evidence="12">
    <location>
        <begin position="17"/>
        <end position="254"/>
    </location>
</feature>
<dbReference type="InterPro" id="IPR027417">
    <property type="entry name" value="P-loop_NTPase"/>
</dbReference>
<keyword evidence="10 11" id="KW-0472">Membrane</keyword>
<comment type="function">
    <text evidence="11">Part of an ABC transporter complex involved in carbohydrate import. Could be involved in ribose, galactose and/or methyl galactoside import. Responsible for energy coupling to the transport system.</text>
</comment>
<dbReference type="FunFam" id="3.40.50.300:FF:000126">
    <property type="entry name" value="Galactose/methyl galactoside import ATP-binding protein MglA"/>
    <property type="match status" value="1"/>
</dbReference>
<evidence type="ECO:0000256" key="5">
    <source>
        <dbReference type="ARBA" id="ARBA00022597"/>
    </source>
</evidence>
<dbReference type="FunFam" id="3.40.50.300:FF:000127">
    <property type="entry name" value="Ribose import ATP-binding protein RbsA"/>
    <property type="match status" value="1"/>
</dbReference>
<dbReference type="PANTHER" id="PTHR43790">
    <property type="entry name" value="CARBOHYDRATE TRANSPORT ATP-BINDING PROTEIN MG119-RELATED"/>
    <property type="match status" value="1"/>
</dbReference>
<evidence type="ECO:0000259" key="12">
    <source>
        <dbReference type="PROSITE" id="PS50893"/>
    </source>
</evidence>
<evidence type="ECO:0000313" key="13">
    <source>
        <dbReference type="EMBL" id="HIU44675.1"/>
    </source>
</evidence>
<dbReference type="CDD" id="cd03215">
    <property type="entry name" value="ABC_Carb_Monos_II"/>
    <property type="match status" value="1"/>
</dbReference>
<feature type="domain" description="ABC transporter" evidence="12">
    <location>
        <begin position="269"/>
        <end position="511"/>
    </location>
</feature>
<evidence type="ECO:0000256" key="8">
    <source>
        <dbReference type="ARBA" id="ARBA00022840"/>
    </source>
</evidence>
<evidence type="ECO:0000256" key="11">
    <source>
        <dbReference type="RuleBase" id="RU367029"/>
    </source>
</evidence>
<dbReference type="Gene3D" id="3.40.50.300">
    <property type="entry name" value="P-loop containing nucleotide triphosphate hydrolases"/>
    <property type="match status" value="2"/>
</dbReference>
<dbReference type="Pfam" id="PF00005">
    <property type="entry name" value="ABC_tran"/>
    <property type="match status" value="2"/>
</dbReference>
<dbReference type="InterPro" id="IPR050107">
    <property type="entry name" value="ABC_carbohydrate_import_ATPase"/>
</dbReference>
<evidence type="ECO:0000313" key="14">
    <source>
        <dbReference type="Proteomes" id="UP000824070"/>
    </source>
</evidence>